<keyword evidence="1" id="KW-0472">Membrane</keyword>
<dbReference type="Proteomes" id="UP000789375">
    <property type="component" value="Unassembled WGS sequence"/>
</dbReference>
<name>A0A9N8YN15_FUNMO</name>
<dbReference type="InterPro" id="IPR012296">
    <property type="entry name" value="Nuclease_put_TT1808"/>
</dbReference>
<dbReference type="Gene3D" id="3.90.1570.10">
    <property type="entry name" value="tt1808, chain A"/>
    <property type="match status" value="1"/>
</dbReference>
<feature type="transmembrane region" description="Helical" evidence="1">
    <location>
        <begin position="163"/>
        <end position="185"/>
    </location>
</feature>
<accession>A0A9N8YN15</accession>
<sequence length="191" mass="22147">MSKNGSFSPVNETVGVDEKFEMINEQLKYCTLEINGIFTNLFELDKFGKLVPIPLTPFRYNVIVTEGGFHLETGEIRTPKVAFTPDFIRRNLTYEQLNTFHGKPFSPTFVVEVDDVENIDSEKFKQLDVKFKESYFDPLTSIQLGWLIDPFTLRSGSTSETKVAMFFVVTVIGVIWMVTTLYQVLRWRYRE</sequence>
<keyword evidence="1" id="KW-0812">Transmembrane</keyword>
<keyword evidence="3" id="KW-1185">Reference proteome</keyword>
<proteinExistence type="predicted"/>
<protein>
    <submittedName>
        <fullName evidence="2">9648_t:CDS:1</fullName>
    </submittedName>
</protein>
<dbReference type="AlphaFoldDB" id="A0A9N8YN15"/>
<dbReference type="EMBL" id="CAJVPP010000016">
    <property type="protein sequence ID" value="CAG8435063.1"/>
    <property type="molecule type" value="Genomic_DNA"/>
</dbReference>
<evidence type="ECO:0000256" key="1">
    <source>
        <dbReference type="SAM" id="Phobius"/>
    </source>
</evidence>
<organism evidence="2 3">
    <name type="scientific">Funneliformis mosseae</name>
    <name type="common">Endomycorrhizal fungus</name>
    <name type="synonym">Glomus mosseae</name>
    <dbReference type="NCBI Taxonomy" id="27381"/>
    <lineage>
        <taxon>Eukaryota</taxon>
        <taxon>Fungi</taxon>
        <taxon>Fungi incertae sedis</taxon>
        <taxon>Mucoromycota</taxon>
        <taxon>Glomeromycotina</taxon>
        <taxon>Glomeromycetes</taxon>
        <taxon>Glomerales</taxon>
        <taxon>Glomeraceae</taxon>
        <taxon>Funneliformis</taxon>
    </lineage>
</organism>
<reference evidence="2" key="1">
    <citation type="submission" date="2021-06" db="EMBL/GenBank/DDBJ databases">
        <authorList>
            <person name="Kallberg Y."/>
            <person name="Tangrot J."/>
            <person name="Rosling A."/>
        </authorList>
    </citation>
    <scope>NUCLEOTIDE SEQUENCE</scope>
    <source>
        <strain evidence="2">87-6 pot B 2015</strain>
    </source>
</reference>
<gene>
    <name evidence="2" type="ORF">FMOSSE_LOCUS194</name>
</gene>
<keyword evidence="1" id="KW-1133">Transmembrane helix</keyword>
<evidence type="ECO:0000313" key="2">
    <source>
        <dbReference type="EMBL" id="CAG8435063.1"/>
    </source>
</evidence>
<comment type="caution">
    <text evidence="2">The sequence shown here is derived from an EMBL/GenBank/DDBJ whole genome shotgun (WGS) entry which is preliminary data.</text>
</comment>
<evidence type="ECO:0000313" key="3">
    <source>
        <dbReference type="Proteomes" id="UP000789375"/>
    </source>
</evidence>